<evidence type="ECO:0000256" key="2">
    <source>
        <dbReference type="SAM" id="Phobius"/>
    </source>
</evidence>
<accession>A0ABS5TL36</accession>
<evidence type="ECO:0000313" key="5">
    <source>
        <dbReference type="Proteomes" id="UP001197247"/>
    </source>
</evidence>
<dbReference type="PANTHER" id="PTHR42736:SF1">
    <property type="entry name" value="PROTEIN-GLUTAMINE GAMMA-GLUTAMYLTRANSFERASE"/>
    <property type="match status" value="1"/>
</dbReference>
<feature type="transmembrane region" description="Helical" evidence="2">
    <location>
        <begin position="218"/>
        <end position="236"/>
    </location>
</feature>
<feature type="region of interest" description="Disordered" evidence="1">
    <location>
        <begin position="545"/>
        <end position="604"/>
    </location>
</feature>
<keyword evidence="2" id="KW-0812">Transmembrane</keyword>
<name>A0ABS5TL36_9ACTN</name>
<dbReference type="Pfam" id="PF01841">
    <property type="entry name" value="Transglut_core"/>
    <property type="match status" value="1"/>
</dbReference>
<dbReference type="Proteomes" id="UP001197247">
    <property type="component" value="Unassembled WGS sequence"/>
</dbReference>
<feature type="transmembrane region" description="Helical" evidence="2">
    <location>
        <begin position="166"/>
        <end position="185"/>
    </location>
</feature>
<dbReference type="InterPro" id="IPR052901">
    <property type="entry name" value="Bact_TGase-like"/>
</dbReference>
<keyword evidence="2" id="KW-0472">Membrane</keyword>
<dbReference type="InterPro" id="IPR002931">
    <property type="entry name" value="Transglutaminase-like"/>
</dbReference>
<feature type="compositionally biased region" description="Polar residues" evidence="1">
    <location>
        <begin position="558"/>
        <end position="570"/>
    </location>
</feature>
<feature type="transmembrane region" description="Helical" evidence="2">
    <location>
        <begin position="116"/>
        <end position="136"/>
    </location>
</feature>
<dbReference type="RefSeq" id="WP_214157348.1">
    <property type="nucleotide sequence ID" value="NZ_JAHBAY010000007.1"/>
</dbReference>
<evidence type="ECO:0000259" key="3">
    <source>
        <dbReference type="SMART" id="SM00460"/>
    </source>
</evidence>
<proteinExistence type="predicted"/>
<reference evidence="4 5" key="1">
    <citation type="submission" date="2021-05" db="EMBL/GenBank/DDBJ databases">
        <title>Kineosporia and Streptomyces sp. nov. two new marine actinobacteria isolated from Coral.</title>
        <authorList>
            <person name="Buangrab K."/>
            <person name="Sutthacheep M."/>
            <person name="Yeemin T."/>
            <person name="Harunari E."/>
            <person name="Igarashi Y."/>
            <person name="Kanchanasin P."/>
            <person name="Tanasupawat S."/>
            <person name="Phongsopitanun W."/>
        </authorList>
    </citation>
    <scope>NUCLEOTIDE SEQUENCE [LARGE SCALE GENOMIC DNA]</scope>
    <source>
        <strain evidence="4 5">J2-2</strain>
    </source>
</reference>
<evidence type="ECO:0000313" key="4">
    <source>
        <dbReference type="EMBL" id="MBT0771074.1"/>
    </source>
</evidence>
<gene>
    <name evidence="4" type="ORF">KIH74_19195</name>
</gene>
<feature type="transmembrane region" description="Helical" evidence="2">
    <location>
        <begin position="31"/>
        <end position="51"/>
    </location>
</feature>
<feature type="region of interest" description="Disordered" evidence="1">
    <location>
        <begin position="766"/>
        <end position="793"/>
    </location>
</feature>
<evidence type="ECO:0000256" key="1">
    <source>
        <dbReference type="SAM" id="MobiDB-lite"/>
    </source>
</evidence>
<dbReference type="PANTHER" id="PTHR42736">
    <property type="entry name" value="PROTEIN-GLUTAMINE GAMMA-GLUTAMYLTRANSFERASE"/>
    <property type="match status" value="1"/>
</dbReference>
<dbReference type="InterPro" id="IPR021878">
    <property type="entry name" value="TgpA_N"/>
</dbReference>
<dbReference type="SUPFAM" id="SSF54001">
    <property type="entry name" value="Cysteine proteinases"/>
    <property type="match status" value="1"/>
</dbReference>
<feature type="compositionally biased region" description="Basic and acidic residues" evidence="1">
    <location>
        <begin position="784"/>
        <end position="793"/>
    </location>
</feature>
<feature type="compositionally biased region" description="Low complexity" evidence="1">
    <location>
        <begin position="571"/>
        <end position="603"/>
    </location>
</feature>
<dbReference type="Pfam" id="PF11992">
    <property type="entry name" value="TgpA_N"/>
    <property type="match status" value="1"/>
</dbReference>
<protein>
    <submittedName>
        <fullName evidence="4">Transglutaminase domain-containing protein</fullName>
    </submittedName>
</protein>
<feature type="domain" description="Transglutaminase-like" evidence="3">
    <location>
        <begin position="476"/>
        <end position="546"/>
    </location>
</feature>
<comment type="caution">
    <text evidence="4">The sequence shown here is derived from an EMBL/GenBank/DDBJ whole genome shotgun (WGS) entry which is preliminary data.</text>
</comment>
<dbReference type="EMBL" id="JAHBAY010000007">
    <property type="protein sequence ID" value="MBT0771074.1"/>
    <property type="molecule type" value="Genomic_DNA"/>
</dbReference>
<organism evidence="4 5">
    <name type="scientific">Kineosporia corallincola</name>
    <dbReference type="NCBI Taxonomy" id="2835133"/>
    <lineage>
        <taxon>Bacteria</taxon>
        <taxon>Bacillati</taxon>
        <taxon>Actinomycetota</taxon>
        <taxon>Actinomycetes</taxon>
        <taxon>Kineosporiales</taxon>
        <taxon>Kineosporiaceae</taxon>
        <taxon>Kineosporia</taxon>
    </lineage>
</organism>
<feature type="transmembrane region" description="Helical" evidence="2">
    <location>
        <begin position="143"/>
        <end position="160"/>
    </location>
</feature>
<dbReference type="SMART" id="SM00460">
    <property type="entry name" value="TGc"/>
    <property type="match status" value="1"/>
</dbReference>
<sequence length="793" mass="83890">MTNGSDERMAVTAACASLVAALTLAPLIQGVTWLFAAAIMVLTVMVSGIVGRQLARGWWPAVIGLQAVLLFLAVVVLFARGQIANPPGAVSMLTDLLSAGLDVTQSQSPPVESARGIVLLAAGGTGVVALAVDVLATSFRQPALAGLPLLAMYCVPAALLDDGLPWYLFLVAAAGFLLLLSADAGDRVRAWGRVLASAGERSSRTAGDTALARGGRRVAAAAVVTAVAVPALIPGLDSQLLGGGDGDGGSGGTVITRINPILDMRRDLNDPVDTDLLKYTTTVAEPAPLRIVTDDEYDGKTWKPSENEFQRANNIENGLPSAPGLTSAVQTEAATSDIEIYQLRENYLPLPYPAQQISGLNGEWLYDPETLNVLGRNVTTTKANYTVEFAEVTPTAQQLADAGAPPDDIVEKYTALPDDMPAVIEKTARQVAGTGTEYEQAVRLQDWFRVSGRFTYNTQAPASKNGDGSAQAIVDFLDSKEGYCVHYASTMAVMARQLGIPARVAVGFLPGSVQTEDTRIISSRDAHAWPELYFQGVGWVRFEPTPRSGQAAPDWTVPPSTGNDGQTDDSTTTTTEPETEENGASASSEAEVPDEQAAAADAQSSGGFSLPWQPFVLLLVVLLALATPRAAASVATRRRWRTARGAPGLAAAAWDDLRLGLSDLGVRWAASWTPRAVRQRLNDDYRLTTEQSAALDRLVEELEEAFYAPPSDDPGRPAADRRQDVALVVSAVAVQKSARTRRRARLWPASGITALSGAAASITARFRKGSSSTIEKNGPGEQQPRQKADSGAH</sequence>
<dbReference type="InterPro" id="IPR038765">
    <property type="entry name" value="Papain-like_cys_pep_sf"/>
</dbReference>
<keyword evidence="5" id="KW-1185">Reference proteome</keyword>
<keyword evidence="2" id="KW-1133">Transmembrane helix</keyword>
<feature type="transmembrane region" description="Helical" evidence="2">
    <location>
        <begin position="58"/>
        <end position="79"/>
    </location>
</feature>
<dbReference type="Gene3D" id="3.10.620.30">
    <property type="match status" value="1"/>
</dbReference>